<dbReference type="Pfam" id="PF12728">
    <property type="entry name" value="HTH_17"/>
    <property type="match status" value="1"/>
</dbReference>
<dbReference type="InterPro" id="IPR041657">
    <property type="entry name" value="HTH_17"/>
</dbReference>
<dbReference type="SUPFAM" id="SSF46955">
    <property type="entry name" value="Putative DNA-binding domain"/>
    <property type="match status" value="1"/>
</dbReference>
<feature type="domain" description="Helix-turn-helix" evidence="1">
    <location>
        <begin position="5"/>
        <end position="59"/>
    </location>
</feature>
<dbReference type="RefSeq" id="WP_058971247.1">
    <property type="nucleotide sequence ID" value="NZ_LKDJ02000001.1"/>
</dbReference>
<evidence type="ECO:0000313" key="2">
    <source>
        <dbReference type="EMBL" id="KAF1011201.1"/>
    </source>
</evidence>
<dbReference type="InterPro" id="IPR009061">
    <property type="entry name" value="DNA-bd_dom_put_sf"/>
</dbReference>
<evidence type="ECO:0000259" key="1">
    <source>
        <dbReference type="Pfam" id="PF12728"/>
    </source>
</evidence>
<accession>A0A430GHM2</accession>
<dbReference type="Gene3D" id="1.10.238.160">
    <property type="match status" value="1"/>
</dbReference>
<comment type="caution">
    <text evidence="2">The sequence shown here is derived from an EMBL/GenBank/DDBJ whole genome shotgun (WGS) entry which is preliminary data.</text>
</comment>
<name>A0A430GHM2_ACIBZ</name>
<dbReference type="Proteomes" id="UP000490535">
    <property type="component" value="Unassembled WGS sequence"/>
</dbReference>
<reference evidence="3" key="1">
    <citation type="journal article" date="2020" name="MBio">
        <title>Horizontal gene transfer to a defensive symbiont with a reduced genome amongst a multipartite beetle microbiome.</title>
        <authorList>
            <person name="Waterworth S.C."/>
            <person name="Florez L.V."/>
            <person name="Rees E.R."/>
            <person name="Hertweck C."/>
            <person name="Kaltenpoth M."/>
            <person name="Kwan J.C."/>
        </authorList>
    </citation>
    <scope>NUCLEOTIDE SEQUENCE [LARGE SCALE GENOMIC DNA]</scope>
</reference>
<proteinExistence type="predicted"/>
<evidence type="ECO:0000313" key="3">
    <source>
        <dbReference type="Proteomes" id="UP000490535"/>
    </source>
</evidence>
<sequence>MTIRLLDIKQVEQKTSLSKPTIYNWIKTGYFPASKLFGQGKRQLARWKEEEIDDWIKQHYT</sequence>
<organism evidence="2 3">
    <name type="scientific">Acinetobacter bereziniae</name>
    <name type="common">Acinetobacter genomosp. 10</name>
    <dbReference type="NCBI Taxonomy" id="106648"/>
    <lineage>
        <taxon>Bacteria</taxon>
        <taxon>Pseudomonadati</taxon>
        <taxon>Pseudomonadota</taxon>
        <taxon>Gammaproteobacteria</taxon>
        <taxon>Moraxellales</taxon>
        <taxon>Moraxellaceae</taxon>
        <taxon>Acinetobacter</taxon>
    </lineage>
</organism>
<gene>
    <name evidence="2" type="ORF">GAK29_04981</name>
</gene>
<protein>
    <recommendedName>
        <fullName evidence="1">Helix-turn-helix domain-containing protein</fullName>
    </recommendedName>
</protein>
<dbReference type="AlphaFoldDB" id="A0A430GHM2"/>
<dbReference type="EMBL" id="WNDP01000296">
    <property type="protein sequence ID" value="KAF1011201.1"/>
    <property type="molecule type" value="Genomic_DNA"/>
</dbReference>